<sequence>MNATIPPADEPTPCVLAEHLLQSLYGGAGKFGLDVLQDIEHKVADSLSFVRCSINNFRPIHRLPTEVLGIVFRYALPTPDGGFQESGCHDPDIKIERRARAALTHVCRRWRAVALDMAALWTVIDASAGPSVLPYFERSGNMPLHVFARYPLDNTTETPLASQGSRIRDLFLEFPREHSRSIVPTELSAFLPHSPNLECLAIATRCRTFEDGRPIVDLAQRPQLFPCPPPRLTMLILQNQSWFPAVPYDRLTHLHISQGTPIDIRSLLTLLGHCTALEKAVFVDVYIANARQVPEDFRVELPRLKLLALAINFSRLSMRYLLRGLVLPPTVVVRITGSEAVRALAGLQPFPALPFAAGFDTLIVDHRSGCWNVQAAGPTSGLLLGCGTSTVTYMTAEVLASLIPFANIKRLVVRSDRAVVTFGVLSVMPSLSSLCIIDHDRPDPLRADDDVQPWHVGAALRKTMARFPDLSELEVWSKRSPIDCANDIPNELVDLRRLTIHHMHLEEDVAHSPIEMESVRNRFPTATVQLVEAKEGPNVDLPGIRPAHHANDW</sequence>
<dbReference type="Pfam" id="PF12937">
    <property type="entry name" value="F-box-like"/>
    <property type="match status" value="1"/>
</dbReference>
<reference evidence="2" key="1">
    <citation type="submission" date="2022-11" db="EMBL/GenBank/DDBJ databases">
        <title>Genome Sequence of Cubamyces cubensis.</title>
        <authorList>
            <person name="Buettner E."/>
        </authorList>
    </citation>
    <scope>NUCLEOTIDE SEQUENCE</scope>
    <source>
        <strain evidence="2">MPL-01</strain>
    </source>
</reference>
<proteinExistence type="predicted"/>
<keyword evidence="3" id="KW-1185">Reference proteome</keyword>
<accession>A0AAD7XIL7</accession>
<name>A0AAD7XIL7_9APHY</name>
<dbReference type="EMBL" id="JAPEVG010000005">
    <property type="protein sequence ID" value="KAJ8501670.1"/>
    <property type="molecule type" value="Genomic_DNA"/>
</dbReference>
<comment type="caution">
    <text evidence="2">The sequence shown here is derived from an EMBL/GenBank/DDBJ whole genome shotgun (WGS) entry which is preliminary data.</text>
</comment>
<protein>
    <recommendedName>
        <fullName evidence="1">F-box domain-containing protein</fullName>
    </recommendedName>
</protein>
<dbReference type="AlphaFoldDB" id="A0AAD7XIL7"/>
<evidence type="ECO:0000313" key="3">
    <source>
        <dbReference type="Proteomes" id="UP001215151"/>
    </source>
</evidence>
<organism evidence="2 3">
    <name type="scientific">Trametes cubensis</name>
    <dbReference type="NCBI Taxonomy" id="1111947"/>
    <lineage>
        <taxon>Eukaryota</taxon>
        <taxon>Fungi</taxon>
        <taxon>Dikarya</taxon>
        <taxon>Basidiomycota</taxon>
        <taxon>Agaricomycotina</taxon>
        <taxon>Agaricomycetes</taxon>
        <taxon>Polyporales</taxon>
        <taxon>Polyporaceae</taxon>
        <taxon>Trametes</taxon>
    </lineage>
</organism>
<feature type="domain" description="F-box" evidence="1">
    <location>
        <begin position="60"/>
        <end position="124"/>
    </location>
</feature>
<evidence type="ECO:0000259" key="1">
    <source>
        <dbReference type="Pfam" id="PF12937"/>
    </source>
</evidence>
<dbReference type="Gene3D" id="1.20.1280.50">
    <property type="match status" value="1"/>
</dbReference>
<gene>
    <name evidence="2" type="ORF">ONZ51_g479</name>
</gene>
<evidence type="ECO:0000313" key="2">
    <source>
        <dbReference type="EMBL" id="KAJ8501670.1"/>
    </source>
</evidence>
<dbReference type="InterPro" id="IPR001810">
    <property type="entry name" value="F-box_dom"/>
</dbReference>
<dbReference type="Proteomes" id="UP001215151">
    <property type="component" value="Unassembled WGS sequence"/>
</dbReference>